<dbReference type="PANTHER" id="PTHR30543:SF21">
    <property type="entry name" value="NAD(P)H-DEPENDENT FMN REDUCTASE LOT6"/>
    <property type="match status" value="1"/>
</dbReference>
<feature type="domain" description="NADPH-dependent FMN reductase-like" evidence="1">
    <location>
        <begin position="2"/>
        <end position="145"/>
    </location>
</feature>
<accession>A0A1M4TWB9</accession>
<dbReference type="STRING" id="1121025.SAMN02745249_00538"/>
<dbReference type="OrthoDB" id="9812295at2"/>
<evidence type="ECO:0000313" key="3">
    <source>
        <dbReference type="Proteomes" id="UP000184128"/>
    </source>
</evidence>
<dbReference type="GO" id="GO:0010181">
    <property type="term" value="F:FMN binding"/>
    <property type="evidence" value="ECO:0007669"/>
    <property type="project" value="TreeGrafter"/>
</dbReference>
<organism evidence="2 3">
    <name type="scientific">Atopostipes suicloacalis DSM 15692</name>
    <dbReference type="NCBI Taxonomy" id="1121025"/>
    <lineage>
        <taxon>Bacteria</taxon>
        <taxon>Bacillati</taxon>
        <taxon>Bacillota</taxon>
        <taxon>Bacilli</taxon>
        <taxon>Lactobacillales</taxon>
        <taxon>Carnobacteriaceae</taxon>
        <taxon>Atopostipes</taxon>
    </lineage>
</organism>
<keyword evidence="3" id="KW-1185">Reference proteome</keyword>
<dbReference type="RefSeq" id="WP_073295955.1">
    <property type="nucleotide sequence ID" value="NZ_FQUF01000006.1"/>
</dbReference>
<dbReference type="AlphaFoldDB" id="A0A1M4TWB9"/>
<dbReference type="InterPro" id="IPR050712">
    <property type="entry name" value="NAD(P)H-dep_reductase"/>
</dbReference>
<evidence type="ECO:0000313" key="2">
    <source>
        <dbReference type="EMBL" id="SHE48791.1"/>
    </source>
</evidence>
<dbReference type="InterPro" id="IPR029039">
    <property type="entry name" value="Flavoprotein-like_sf"/>
</dbReference>
<sequence length="181" mass="19869">MVKVGIVVGSIRAGSFSGRVAKALINLLPEDYEATYLQIDHLPLYNQDSDENSPQEYVDFREVVAAQDAFIFVTPEHNRSIPAALKNALDVASRPYGDNKWGGKPALIASQSPGVISGFGANHHLRQMLTFLDVPVVQQPEVYLAGTPELFGENGEFLQEGTDVFLQTAIDKFVDLVSKYD</sequence>
<reference evidence="2 3" key="1">
    <citation type="submission" date="2016-11" db="EMBL/GenBank/DDBJ databases">
        <authorList>
            <person name="Jaros S."/>
            <person name="Januszkiewicz K."/>
            <person name="Wedrychowicz H."/>
        </authorList>
    </citation>
    <scope>NUCLEOTIDE SEQUENCE [LARGE SCALE GENOMIC DNA]</scope>
    <source>
        <strain evidence="2 3">DSM 15692</strain>
    </source>
</reference>
<dbReference type="GO" id="GO:0016491">
    <property type="term" value="F:oxidoreductase activity"/>
    <property type="evidence" value="ECO:0007669"/>
    <property type="project" value="InterPro"/>
</dbReference>
<dbReference type="PANTHER" id="PTHR30543">
    <property type="entry name" value="CHROMATE REDUCTASE"/>
    <property type="match status" value="1"/>
</dbReference>
<name>A0A1M4TWB9_9LACT</name>
<dbReference type="EMBL" id="FQUF01000006">
    <property type="protein sequence ID" value="SHE48791.1"/>
    <property type="molecule type" value="Genomic_DNA"/>
</dbReference>
<dbReference type="GO" id="GO:0005829">
    <property type="term" value="C:cytosol"/>
    <property type="evidence" value="ECO:0007669"/>
    <property type="project" value="TreeGrafter"/>
</dbReference>
<evidence type="ECO:0000259" key="1">
    <source>
        <dbReference type="Pfam" id="PF03358"/>
    </source>
</evidence>
<protein>
    <submittedName>
        <fullName evidence="2">NAD(P)H-dependent FMN reductase</fullName>
    </submittedName>
</protein>
<proteinExistence type="predicted"/>
<dbReference type="Gene3D" id="3.40.50.360">
    <property type="match status" value="1"/>
</dbReference>
<dbReference type="Proteomes" id="UP000184128">
    <property type="component" value="Unassembled WGS sequence"/>
</dbReference>
<gene>
    <name evidence="2" type="ORF">SAMN02745249_00538</name>
</gene>
<dbReference type="SUPFAM" id="SSF52218">
    <property type="entry name" value="Flavoproteins"/>
    <property type="match status" value="1"/>
</dbReference>
<dbReference type="InterPro" id="IPR005025">
    <property type="entry name" value="FMN_Rdtase-like_dom"/>
</dbReference>
<dbReference type="Pfam" id="PF03358">
    <property type="entry name" value="FMN_red"/>
    <property type="match status" value="1"/>
</dbReference>